<proteinExistence type="predicted"/>
<protein>
    <submittedName>
        <fullName evidence="2">Uncharacterized protein C1orf109 homolog</fullName>
    </submittedName>
</protein>
<keyword evidence="1" id="KW-1185">Reference proteome</keyword>
<dbReference type="PANTHER" id="PTHR16234:SF5">
    <property type="entry name" value="AFG2-INTERACTING RIBOSOME MATURATION FACTOR"/>
    <property type="match status" value="1"/>
</dbReference>
<dbReference type="RefSeq" id="XP_013775991.1">
    <property type="nucleotide sequence ID" value="XM_013920537.2"/>
</dbReference>
<sequence>MSNSSISFDNYTAVTVSTKLSTTSTRTNSSTICEAREKILSQFQKSFIEIDHQWKLWENSFKEAELDVHVKILSNLIDNAQSCQNANLGRANLIKHFPDIREKLLFKIERDIEEEKDLLSSLLKTLQNIYSSVSSQCDNSFKIFEKYKLDLSSVAETQKTEVWPSISQMLQWLKELEKAFENECLVREFVLENMDLHEPSTTENLMKIWCDYSKLRILVNDVMTFVSFFIQADLTKIS</sequence>
<evidence type="ECO:0000313" key="2">
    <source>
        <dbReference type="RefSeq" id="XP_013775991.1"/>
    </source>
</evidence>
<gene>
    <name evidence="2" type="primary">LOC106460797</name>
</gene>
<organism evidence="1 2">
    <name type="scientific">Limulus polyphemus</name>
    <name type="common">Atlantic horseshoe crab</name>
    <dbReference type="NCBI Taxonomy" id="6850"/>
    <lineage>
        <taxon>Eukaryota</taxon>
        <taxon>Metazoa</taxon>
        <taxon>Ecdysozoa</taxon>
        <taxon>Arthropoda</taxon>
        <taxon>Chelicerata</taxon>
        <taxon>Merostomata</taxon>
        <taxon>Xiphosura</taxon>
        <taxon>Limulidae</taxon>
        <taxon>Limulus</taxon>
    </lineage>
</organism>
<dbReference type="InterPro" id="IPR029159">
    <property type="entry name" value="CA109-like"/>
</dbReference>
<dbReference type="PANTHER" id="PTHR16234">
    <property type="entry name" value="SIMILAR TO HYPOTHETICAL PROTEIN FLJ20508"/>
    <property type="match status" value="1"/>
</dbReference>
<name>A0ABM1B6V1_LIMPO</name>
<reference evidence="2" key="1">
    <citation type="submission" date="2025-08" db="UniProtKB">
        <authorList>
            <consortium name="RefSeq"/>
        </authorList>
    </citation>
    <scope>IDENTIFICATION</scope>
    <source>
        <tissue evidence="2">Muscle</tissue>
    </source>
</reference>
<dbReference type="Proteomes" id="UP000694941">
    <property type="component" value="Unplaced"/>
</dbReference>
<evidence type="ECO:0000313" key="1">
    <source>
        <dbReference type="Proteomes" id="UP000694941"/>
    </source>
</evidence>
<accession>A0ABM1B6V1</accession>
<dbReference type="GeneID" id="106460797"/>
<dbReference type="Pfam" id="PF15011">
    <property type="entry name" value="CA109-like"/>
    <property type="match status" value="1"/>
</dbReference>